<dbReference type="InterPro" id="IPR025332">
    <property type="entry name" value="DUF4238"/>
</dbReference>
<evidence type="ECO:0000313" key="1">
    <source>
        <dbReference type="EMBL" id="ADA61827.1"/>
    </source>
</evidence>
<keyword evidence="1" id="KW-0614">Plasmid</keyword>
<proteinExistence type="predicted"/>
<accession>D2J8Q6</accession>
<reference evidence="1" key="2">
    <citation type="submission" date="2009-12" db="EMBL/GenBank/DDBJ databases">
        <authorList>
            <person name="Summers A.O."/>
            <person name="Shearer J."/>
            <person name="Wireman J."/>
        </authorList>
    </citation>
    <scope>NUCLEOTIDE SEQUENCE</scope>
    <source>
        <strain evidence="1">NE 3008</strain>
        <plasmid evidence="1">SAP047A</plasmid>
    </source>
</reference>
<dbReference type="Pfam" id="PF14022">
    <property type="entry name" value="DUF4238"/>
    <property type="match status" value="1"/>
</dbReference>
<sequence length="289" mass="34482">MVTKKQHYYPRCLLKHFANDDKKVFVYIRKGDKKAYMNYEKICASNYTYESDDQVDNVLEHKLGKYESKIEPIIDDIIKNCITNKFSVSEEDQQELFQYLWLQYLRTDAGRILFVNLFENMFSYEPRKEPLDLKEIEKKENKEKINRFNKVFKQGNKLERILKIFRKTNNMNFHIAISIENLLTSDNPVIGTDNWKQIMLPIAPRICIVFQHDSINSSKGLQVILTSNKTRYLNEATINTGNYYIISNEDFSDKQLEYIDNRFNNKNWRWSYPHVNNLNVLSKKNNLDL</sequence>
<dbReference type="RefSeq" id="WP_012816632.1">
    <property type="nucleotide sequence ID" value="NC_013331.1"/>
</dbReference>
<gene>
    <name evidence="1" type="ORF">SAP047A_008</name>
</gene>
<dbReference type="EMBL" id="GQ900405">
    <property type="protein sequence ID" value="ADA61827.1"/>
    <property type="molecule type" value="Genomic_DNA"/>
</dbReference>
<organism evidence="1">
    <name type="scientific">Staphylococcus aureus</name>
    <dbReference type="NCBI Taxonomy" id="1280"/>
    <lineage>
        <taxon>Bacteria</taxon>
        <taxon>Bacillati</taxon>
        <taxon>Bacillota</taxon>
        <taxon>Bacilli</taxon>
        <taxon>Bacillales</taxon>
        <taxon>Staphylococcaceae</taxon>
        <taxon>Staphylococcus</taxon>
    </lineage>
</organism>
<protein>
    <recommendedName>
        <fullName evidence="2">DUF4238 domain-containing protein</fullName>
    </recommendedName>
</protein>
<dbReference type="AlphaFoldDB" id="D2J8Q6"/>
<geneLocation type="plasmid" evidence="1">
    <name>SAP047A</name>
</geneLocation>
<evidence type="ECO:0008006" key="2">
    <source>
        <dbReference type="Google" id="ProtNLM"/>
    </source>
</evidence>
<reference evidence="1" key="1">
    <citation type="submission" date="2009-08" db="EMBL/GenBank/DDBJ databases">
        <authorList>
            <person name="Gill J."/>
            <person name="Borman J."/>
            <person name="Shetty J."/>
            <person name="Hostetler J."/>
            <person name="Durkin S."/>
            <person name="Montgomery B."/>
        </authorList>
    </citation>
    <scope>NUCLEOTIDE SEQUENCE</scope>
    <source>
        <strain evidence="1">NE 3008</strain>
        <plasmid evidence="1">SAP047A</plasmid>
    </source>
</reference>
<name>D2J8Q6_STAAU</name>
<dbReference type="PATRIC" id="fig|1280.4792.peg.44"/>